<name>A0A5C5V6M3_9BACT</name>
<accession>A0A5C5V6M3</accession>
<evidence type="ECO:0000313" key="2">
    <source>
        <dbReference type="EMBL" id="TWT33760.1"/>
    </source>
</evidence>
<dbReference type="Pfam" id="PF21926">
    <property type="entry name" value="FeeM"/>
    <property type="match status" value="1"/>
</dbReference>
<dbReference type="SUPFAM" id="SSF55729">
    <property type="entry name" value="Acyl-CoA N-acyltransferases (Nat)"/>
    <property type="match status" value="1"/>
</dbReference>
<dbReference type="InterPro" id="IPR016181">
    <property type="entry name" value="Acyl_CoA_acyltransferase"/>
</dbReference>
<organism evidence="2 3">
    <name type="scientific">Posidoniimonas corsicana</name>
    <dbReference type="NCBI Taxonomy" id="1938618"/>
    <lineage>
        <taxon>Bacteria</taxon>
        <taxon>Pseudomonadati</taxon>
        <taxon>Planctomycetota</taxon>
        <taxon>Planctomycetia</taxon>
        <taxon>Pirellulales</taxon>
        <taxon>Lacipirellulaceae</taxon>
        <taxon>Posidoniimonas</taxon>
    </lineage>
</organism>
<gene>
    <name evidence="2" type="ORF">KOR34_35940</name>
</gene>
<dbReference type="OrthoDB" id="5958114at2"/>
<evidence type="ECO:0000313" key="3">
    <source>
        <dbReference type="Proteomes" id="UP000316714"/>
    </source>
</evidence>
<dbReference type="EMBL" id="SIHJ01000002">
    <property type="protein sequence ID" value="TWT33760.1"/>
    <property type="molecule type" value="Genomic_DNA"/>
</dbReference>
<proteinExistence type="predicted"/>
<dbReference type="Gene3D" id="3.40.630.30">
    <property type="match status" value="1"/>
</dbReference>
<protein>
    <recommendedName>
        <fullName evidence="1">N-acyl amino acid synthase FeeM catalytic core domain-containing protein</fullName>
    </recommendedName>
</protein>
<dbReference type="InterPro" id="IPR054597">
    <property type="entry name" value="FeeM_cat"/>
</dbReference>
<reference evidence="2 3" key="1">
    <citation type="submission" date="2019-02" db="EMBL/GenBank/DDBJ databases">
        <title>Deep-cultivation of Planctomycetes and their phenomic and genomic characterization uncovers novel biology.</title>
        <authorList>
            <person name="Wiegand S."/>
            <person name="Jogler M."/>
            <person name="Boedeker C."/>
            <person name="Pinto D."/>
            <person name="Vollmers J."/>
            <person name="Rivas-Marin E."/>
            <person name="Kohn T."/>
            <person name="Peeters S.H."/>
            <person name="Heuer A."/>
            <person name="Rast P."/>
            <person name="Oberbeckmann S."/>
            <person name="Bunk B."/>
            <person name="Jeske O."/>
            <person name="Meyerdierks A."/>
            <person name="Storesund J.E."/>
            <person name="Kallscheuer N."/>
            <person name="Luecker S."/>
            <person name="Lage O.M."/>
            <person name="Pohl T."/>
            <person name="Merkel B.J."/>
            <person name="Hornburger P."/>
            <person name="Mueller R.-W."/>
            <person name="Bruemmer F."/>
            <person name="Labrenz M."/>
            <person name="Spormann A.M."/>
            <person name="Op Den Camp H."/>
            <person name="Overmann J."/>
            <person name="Amann R."/>
            <person name="Jetten M.S.M."/>
            <person name="Mascher T."/>
            <person name="Medema M.H."/>
            <person name="Devos D.P."/>
            <person name="Kaster A.-K."/>
            <person name="Ovreas L."/>
            <person name="Rohde M."/>
            <person name="Galperin M.Y."/>
            <person name="Jogler C."/>
        </authorList>
    </citation>
    <scope>NUCLEOTIDE SEQUENCE [LARGE SCALE GENOMIC DNA]</scope>
    <source>
        <strain evidence="2 3">KOR34</strain>
    </source>
</reference>
<comment type="caution">
    <text evidence="2">The sequence shown here is derived from an EMBL/GenBank/DDBJ whole genome shotgun (WGS) entry which is preliminary data.</text>
</comment>
<keyword evidence="3" id="KW-1185">Reference proteome</keyword>
<dbReference type="Proteomes" id="UP000316714">
    <property type="component" value="Unassembled WGS sequence"/>
</dbReference>
<sequence>MNTVDAESLTFSKCDNISLQLARTTDDYLGAFTLVHDSYVRADLSDPHPMGLRIMPHQLLDTSQVFVAKYDERVISTQTVVVDSPLGLPMESIYPDVIGRHRASGRRLAEVCCLADRRLSPKRFFDLFSELSRLMAQFALRHGVDDLWIACHPRHAKLYERRMGFQLMGDERDHPLVKGNPAVPLRVDLINLREEYPKVWTQFFSEPISEPALAPTPHPEADWEYFQRIAEGCVGEFAESSPHVAA</sequence>
<evidence type="ECO:0000259" key="1">
    <source>
        <dbReference type="Pfam" id="PF21926"/>
    </source>
</evidence>
<feature type="domain" description="N-acyl amino acid synthase FeeM catalytic core" evidence="1">
    <location>
        <begin position="31"/>
        <end position="188"/>
    </location>
</feature>
<dbReference type="RefSeq" id="WP_146566648.1">
    <property type="nucleotide sequence ID" value="NZ_SIHJ01000002.1"/>
</dbReference>
<dbReference type="AlphaFoldDB" id="A0A5C5V6M3"/>